<sequence>MMKSSSSSKKRSLVADQHPSSVCCDHLAALREISRGQSLVTQLRAIVLPVLQADERCGIAAQMLEDILDCSRKAMSQLQPLLLSSSDSAHDHVDDKRRVSKISSSSDDDDDHCSSKAAQDHDAKPLRQHKRRRFGDSVSLETPVPHYDGHQWRKYGQKHINNSKHPRSYYRCTYRQEEKCKATKTVQQREDLNYANNGDHPIMYTMVYYGQHTCCKSPAADDHVVVEASQNSTETHCQSPSSSSDQQHVAHAGDRRSQCSNISVTCSSSAIVEDCNKLLDMLPAADELTTLRFGHQLGNGCKCTVGLKSMLAPISLEYEVLTIDGSISLLIHCGTRRRQKPVQQHLRHHVAHAGDRRSQCSNISVTCSSSAIVEDCNKLLDMLPAADELTTCT</sequence>
<keyword evidence="5" id="KW-0539">Nucleus</keyword>
<evidence type="ECO:0000256" key="1">
    <source>
        <dbReference type="ARBA" id="ARBA00004123"/>
    </source>
</evidence>
<feature type="compositionally biased region" description="Polar residues" evidence="6">
    <location>
        <begin position="231"/>
        <end position="247"/>
    </location>
</feature>
<feature type="domain" description="WRKY" evidence="7">
    <location>
        <begin position="148"/>
        <end position="188"/>
    </location>
</feature>
<dbReference type="InterPro" id="IPR036576">
    <property type="entry name" value="WRKY_dom_sf"/>
</dbReference>
<feature type="compositionally biased region" description="Basic and acidic residues" evidence="6">
    <location>
        <begin position="112"/>
        <end position="125"/>
    </location>
</feature>
<dbReference type="Proteomes" id="UP000006038">
    <property type="component" value="Chromosome 12"/>
</dbReference>
<evidence type="ECO:0000313" key="8">
    <source>
        <dbReference type="EnsemblPlants" id="OB12G11030.1"/>
    </source>
</evidence>
<protein>
    <recommendedName>
        <fullName evidence="7">WRKY domain-containing protein</fullName>
    </recommendedName>
</protein>
<dbReference type="eggNOG" id="ENOG502SA3T">
    <property type="taxonomic scope" value="Eukaryota"/>
</dbReference>
<reference evidence="8" key="2">
    <citation type="submission" date="2013-04" db="UniProtKB">
        <authorList>
            <consortium name="EnsemblPlants"/>
        </authorList>
    </citation>
    <scope>IDENTIFICATION</scope>
</reference>
<keyword evidence="9" id="KW-1185">Reference proteome</keyword>
<evidence type="ECO:0000256" key="2">
    <source>
        <dbReference type="ARBA" id="ARBA00023015"/>
    </source>
</evidence>
<evidence type="ECO:0000256" key="4">
    <source>
        <dbReference type="ARBA" id="ARBA00023163"/>
    </source>
</evidence>
<evidence type="ECO:0000259" key="7">
    <source>
        <dbReference type="PROSITE" id="PS50811"/>
    </source>
</evidence>
<dbReference type="Gramene" id="OB12G11030.1">
    <property type="protein sequence ID" value="OB12G11030.1"/>
    <property type="gene ID" value="OB12G11030"/>
</dbReference>
<evidence type="ECO:0000256" key="5">
    <source>
        <dbReference type="ARBA" id="ARBA00023242"/>
    </source>
</evidence>
<dbReference type="SUPFAM" id="SSF118290">
    <property type="entry name" value="WRKY DNA-binding domain"/>
    <property type="match status" value="1"/>
</dbReference>
<proteinExistence type="predicted"/>
<dbReference type="GO" id="GO:0043565">
    <property type="term" value="F:sequence-specific DNA binding"/>
    <property type="evidence" value="ECO:0007669"/>
    <property type="project" value="InterPro"/>
</dbReference>
<evidence type="ECO:0000256" key="6">
    <source>
        <dbReference type="SAM" id="MobiDB-lite"/>
    </source>
</evidence>
<reference evidence="8" key="1">
    <citation type="journal article" date="2013" name="Nat. Commun.">
        <title>Whole-genome sequencing of Oryza brachyantha reveals mechanisms underlying Oryza genome evolution.</title>
        <authorList>
            <person name="Chen J."/>
            <person name="Huang Q."/>
            <person name="Gao D."/>
            <person name="Wang J."/>
            <person name="Lang Y."/>
            <person name="Liu T."/>
            <person name="Li B."/>
            <person name="Bai Z."/>
            <person name="Luis Goicoechea J."/>
            <person name="Liang C."/>
            <person name="Chen C."/>
            <person name="Zhang W."/>
            <person name="Sun S."/>
            <person name="Liao Y."/>
            <person name="Zhang X."/>
            <person name="Yang L."/>
            <person name="Song C."/>
            <person name="Wang M."/>
            <person name="Shi J."/>
            <person name="Liu G."/>
            <person name="Liu J."/>
            <person name="Zhou H."/>
            <person name="Zhou W."/>
            <person name="Yu Q."/>
            <person name="An N."/>
            <person name="Chen Y."/>
            <person name="Cai Q."/>
            <person name="Wang B."/>
            <person name="Liu B."/>
            <person name="Min J."/>
            <person name="Huang Y."/>
            <person name="Wu H."/>
            <person name="Li Z."/>
            <person name="Zhang Y."/>
            <person name="Yin Y."/>
            <person name="Song W."/>
            <person name="Jiang J."/>
            <person name="Jackson S.A."/>
            <person name="Wing R.A."/>
            <person name="Wang J."/>
            <person name="Chen M."/>
        </authorList>
    </citation>
    <scope>NUCLEOTIDE SEQUENCE [LARGE SCALE GENOMIC DNA]</scope>
    <source>
        <strain evidence="8">cv. IRGC 101232</strain>
    </source>
</reference>
<keyword evidence="2" id="KW-0805">Transcription regulation</keyword>
<feature type="region of interest" description="Disordered" evidence="6">
    <location>
        <begin position="87"/>
        <end position="149"/>
    </location>
</feature>
<dbReference type="SMART" id="SM00774">
    <property type="entry name" value="WRKY"/>
    <property type="match status" value="1"/>
</dbReference>
<keyword evidence="4" id="KW-0804">Transcription</keyword>
<dbReference type="GO" id="GO:0003700">
    <property type="term" value="F:DNA-binding transcription factor activity"/>
    <property type="evidence" value="ECO:0007669"/>
    <property type="project" value="InterPro"/>
</dbReference>
<dbReference type="PANTHER" id="PTHR31282">
    <property type="entry name" value="WRKY TRANSCRIPTION FACTOR 21-RELATED"/>
    <property type="match status" value="1"/>
</dbReference>
<dbReference type="GO" id="GO:0005634">
    <property type="term" value="C:nucleus"/>
    <property type="evidence" value="ECO:0007669"/>
    <property type="project" value="UniProtKB-SubCell"/>
</dbReference>
<dbReference type="Pfam" id="PF03106">
    <property type="entry name" value="WRKY"/>
    <property type="match status" value="1"/>
</dbReference>
<evidence type="ECO:0000313" key="9">
    <source>
        <dbReference type="Proteomes" id="UP000006038"/>
    </source>
</evidence>
<dbReference type="EnsemblPlants" id="OB12G11030.1">
    <property type="protein sequence ID" value="OB12G11030.1"/>
    <property type="gene ID" value="OB12G11030"/>
</dbReference>
<accession>J3NAU5</accession>
<evidence type="ECO:0000256" key="3">
    <source>
        <dbReference type="ARBA" id="ARBA00023125"/>
    </source>
</evidence>
<feature type="compositionally biased region" description="Basic and acidic residues" evidence="6">
    <location>
        <begin position="88"/>
        <end position="97"/>
    </location>
</feature>
<dbReference type="InterPro" id="IPR044810">
    <property type="entry name" value="WRKY_plant"/>
</dbReference>
<comment type="subcellular location">
    <subcellularLocation>
        <location evidence="1">Nucleus</location>
    </subcellularLocation>
</comment>
<feature type="region of interest" description="Disordered" evidence="6">
    <location>
        <begin position="231"/>
        <end position="254"/>
    </location>
</feature>
<dbReference type="AlphaFoldDB" id="J3NAU5"/>
<dbReference type="PROSITE" id="PS50811">
    <property type="entry name" value="WRKY"/>
    <property type="match status" value="1"/>
</dbReference>
<dbReference type="Gene3D" id="2.20.25.80">
    <property type="entry name" value="WRKY domain"/>
    <property type="match status" value="1"/>
</dbReference>
<organism evidence="8">
    <name type="scientific">Oryza brachyantha</name>
    <name type="common">malo sina</name>
    <dbReference type="NCBI Taxonomy" id="4533"/>
    <lineage>
        <taxon>Eukaryota</taxon>
        <taxon>Viridiplantae</taxon>
        <taxon>Streptophyta</taxon>
        <taxon>Embryophyta</taxon>
        <taxon>Tracheophyta</taxon>
        <taxon>Spermatophyta</taxon>
        <taxon>Magnoliopsida</taxon>
        <taxon>Liliopsida</taxon>
        <taxon>Poales</taxon>
        <taxon>Poaceae</taxon>
        <taxon>BOP clade</taxon>
        <taxon>Oryzoideae</taxon>
        <taxon>Oryzeae</taxon>
        <taxon>Oryzinae</taxon>
        <taxon>Oryza</taxon>
    </lineage>
</organism>
<dbReference type="InterPro" id="IPR003657">
    <property type="entry name" value="WRKY_dom"/>
</dbReference>
<dbReference type="OMA" id="DQRCELV"/>
<name>J3NAU5_ORYBR</name>
<dbReference type="HOGENOM" id="CLU_059097_0_0_1"/>
<keyword evidence="3" id="KW-0238">DNA-binding</keyword>